<protein>
    <submittedName>
        <fullName evidence="1">Uncharacterized protein</fullName>
    </submittedName>
</protein>
<organism evidence="1 2">
    <name type="scientific">Solanum tuberosum</name>
    <name type="common">Potato</name>
    <dbReference type="NCBI Taxonomy" id="4113"/>
    <lineage>
        <taxon>Eukaryota</taxon>
        <taxon>Viridiplantae</taxon>
        <taxon>Streptophyta</taxon>
        <taxon>Embryophyta</taxon>
        <taxon>Tracheophyta</taxon>
        <taxon>Spermatophyta</taxon>
        <taxon>Magnoliopsida</taxon>
        <taxon>eudicotyledons</taxon>
        <taxon>Gunneridae</taxon>
        <taxon>Pentapetalae</taxon>
        <taxon>asterids</taxon>
        <taxon>lamiids</taxon>
        <taxon>Solanales</taxon>
        <taxon>Solanaceae</taxon>
        <taxon>Solanoideae</taxon>
        <taxon>Solaneae</taxon>
        <taxon>Solanum</taxon>
    </lineage>
</organism>
<reference evidence="2" key="1">
    <citation type="journal article" date="2011" name="Nature">
        <title>Genome sequence and analysis of the tuber crop potato.</title>
        <authorList>
            <consortium name="The Potato Genome Sequencing Consortium"/>
        </authorList>
    </citation>
    <scope>NUCLEOTIDE SEQUENCE [LARGE SCALE GENOMIC DNA]</scope>
    <source>
        <strain evidence="2">cv. DM1-3 516 R44</strain>
    </source>
</reference>
<dbReference type="EnsemblPlants" id="PGSC0003DMT400005435">
    <property type="protein sequence ID" value="PGSC0003DMT400005435"/>
    <property type="gene ID" value="PGSC0003DMG402002122"/>
</dbReference>
<dbReference type="AlphaFoldDB" id="M0ZPW2"/>
<accession>M0ZPW2</accession>
<evidence type="ECO:0000313" key="1">
    <source>
        <dbReference type="EnsemblPlants" id="PGSC0003DMT400005435"/>
    </source>
</evidence>
<sequence length="73" mass="8650">MRPNQFLSLQAPIAKHISNWRECSSEFRIPMIKWGENTKLEQSYYTTTKSIDIFQHKQTTNFHHACENGTFCQ</sequence>
<name>M0ZPW2_SOLTU</name>
<reference evidence="1" key="2">
    <citation type="submission" date="2015-06" db="UniProtKB">
        <authorList>
            <consortium name="EnsemblPlants"/>
        </authorList>
    </citation>
    <scope>IDENTIFICATION</scope>
    <source>
        <strain evidence="1">DM1-3 516 R44</strain>
    </source>
</reference>
<evidence type="ECO:0000313" key="2">
    <source>
        <dbReference type="Proteomes" id="UP000011115"/>
    </source>
</evidence>
<proteinExistence type="predicted"/>
<dbReference type="Gramene" id="PGSC0003DMT400005435">
    <property type="protein sequence ID" value="PGSC0003DMT400005435"/>
    <property type="gene ID" value="PGSC0003DMG402002122"/>
</dbReference>
<dbReference type="HOGENOM" id="CLU_2709678_0_0_1"/>
<dbReference type="PaxDb" id="4113-PGSC0003DMT400005435"/>
<dbReference type="Proteomes" id="UP000011115">
    <property type="component" value="Unassembled WGS sequence"/>
</dbReference>
<keyword evidence="2" id="KW-1185">Reference proteome</keyword>
<dbReference type="InParanoid" id="M0ZPW2"/>